<dbReference type="SMART" id="SM00278">
    <property type="entry name" value="HhH1"/>
    <property type="match status" value="2"/>
</dbReference>
<dbReference type="SUPFAM" id="SSF47781">
    <property type="entry name" value="RuvA domain 2-like"/>
    <property type="match status" value="1"/>
</dbReference>
<dbReference type="AlphaFoldDB" id="A0A2S9Y1R9"/>
<organism evidence="2 3">
    <name type="scientific">Enhygromyxa salina</name>
    <dbReference type="NCBI Taxonomy" id="215803"/>
    <lineage>
        <taxon>Bacteria</taxon>
        <taxon>Pseudomonadati</taxon>
        <taxon>Myxococcota</taxon>
        <taxon>Polyangia</taxon>
        <taxon>Nannocystales</taxon>
        <taxon>Nannocystaceae</taxon>
        <taxon>Enhygromyxa</taxon>
    </lineage>
</organism>
<accession>A0A2S9Y1R9</accession>
<dbReference type="GO" id="GO:0015627">
    <property type="term" value="C:type II protein secretion system complex"/>
    <property type="evidence" value="ECO:0007669"/>
    <property type="project" value="TreeGrafter"/>
</dbReference>
<comment type="caution">
    <text evidence="2">The sequence shown here is derived from an EMBL/GenBank/DDBJ whole genome shotgun (WGS) entry which is preliminary data.</text>
</comment>
<feature type="domain" description="Helix-hairpin-helix DNA-binding motif class 1" evidence="1">
    <location>
        <begin position="122"/>
        <end position="141"/>
    </location>
</feature>
<evidence type="ECO:0000259" key="1">
    <source>
        <dbReference type="SMART" id="SM00278"/>
    </source>
</evidence>
<dbReference type="RefSeq" id="WP_219908097.1">
    <property type="nucleotide sequence ID" value="NZ_PVNL01000122.1"/>
</dbReference>
<protein>
    <submittedName>
        <fullName evidence="2">ComE operon protein 1</fullName>
    </submittedName>
</protein>
<dbReference type="GO" id="GO:0006281">
    <property type="term" value="P:DNA repair"/>
    <property type="evidence" value="ECO:0007669"/>
    <property type="project" value="InterPro"/>
</dbReference>
<dbReference type="InterPro" id="IPR010994">
    <property type="entry name" value="RuvA_2-like"/>
</dbReference>
<evidence type="ECO:0000313" key="2">
    <source>
        <dbReference type="EMBL" id="PRP99039.1"/>
    </source>
</evidence>
<reference evidence="2 3" key="1">
    <citation type="submission" date="2018-03" db="EMBL/GenBank/DDBJ databases">
        <title>Draft Genome Sequences of the Obligatory Marine Myxobacteria Enhygromyxa salina SWB007.</title>
        <authorList>
            <person name="Poehlein A."/>
            <person name="Moghaddam J.A."/>
            <person name="Harms H."/>
            <person name="Alanjari M."/>
            <person name="Koenig G.M."/>
            <person name="Daniel R."/>
            <person name="Schaeberle T.F."/>
        </authorList>
    </citation>
    <scope>NUCLEOTIDE SEQUENCE [LARGE SCALE GENOMIC DNA]</scope>
    <source>
        <strain evidence="2 3">SWB007</strain>
    </source>
</reference>
<gene>
    <name evidence="2" type="primary">comEA_3</name>
    <name evidence="2" type="ORF">ENSA7_64230</name>
</gene>
<name>A0A2S9Y1R9_9BACT</name>
<dbReference type="Proteomes" id="UP000238823">
    <property type="component" value="Unassembled WGS sequence"/>
</dbReference>
<dbReference type="PANTHER" id="PTHR21180">
    <property type="entry name" value="ENDONUCLEASE/EXONUCLEASE/PHOSPHATASE FAMILY DOMAIN-CONTAINING PROTEIN 1"/>
    <property type="match status" value="1"/>
</dbReference>
<dbReference type="GO" id="GO:0003677">
    <property type="term" value="F:DNA binding"/>
    <property type="evidence" value="ECO:0007669"/>
    <property type="project" value="InterPro"/>
</dbReference>
<dbReference type="GO" id="GO:0015628">
    <property type="term" value="P:protein secretion by the type II secretion system"/>
    <property type="evidence" value="ECO:0007669"/>
    <property type="project" value="TreeGrafter"/>
</dbReference>
<evidence type="ECO:0000313" key="3">
    <source>
        <dbReference type="Proteomes" id="UP000238823"/>
    </source>
</evidence>
<dbReference type="EMBL" id="PVNL01000122">
    <property type="protein sequence ID" value="PRP99039.1"/>
    <property type="molecule type" value="Genomic_DNA"/>
</dbReference>
<dbReference type="PANTHER" id="PTHR21180:SF32">
    <property type="entry name" value="ENDONUCLEASE_EXONUCLEASE_PHOSPHATASE FAMILY DOMAIN-CONTAINING PROTEIN 1"/>
    <property type="match status" value="1"/>
</dbReference>
<feature type="domain" description="Helix-hairpin-helix DNA-binding motif class 1" evidence="1">
    <location>
        <begin position="148"/>
        <end position="167"/>
    </location>
</feature>
<sequence>MRGVAWIPSLLAAVALLGSLWALCPPAPGLGAALPCTQAQLIEGQLRCDDDLLSDLEDQCPAAPSRALGPGDAVGLGACVCAAYPGLRQLGLGCAASLVARMPSEQLAALEQVVNINLASPSELASLAGIGPKLAERIVAGRPYNQVDDLLAVKGIGAKRLAAIRPRVRVE</sequence>
<dbReference type="Gene3D" id="1.10.150.320">
    <property type="entry name" value="Photosystem II 12 kDa extrinsic protein"/>
    <property type="match status" value="1"/>
</dbReference>
<dbReference type="Pfam" id="PF12836">
    <property type="entry name" value="HHH_3"/>
    <property type="match status" value="1"/>
</dbReference>
<dbReference type="InterPro" id="IPR003583">
    <property type="entry name" value="Hlx-hairpin-Hlx_DNA-bd_motif"/>
</dbReference>
<proteinExistence type="predicted"/>
<dbReference type="InterPro" id="IPR051675">
    <property type="entry name" value="Endo/Exo/Phosphatase_dom_1"/>
</dbReference>